<dbReference type="InterPro" id="IPR015797">
    <property type="entry name" value="NUDIX_hydrolase-like_dom_sf"/>
</dbReference>
<dbReference type="InterPro" id="IPR036388">
    <property type="entry name" value="WH-like_DNA-bd_sf"/>
</dbReference>
<dbReference type="CDD" id="cd18873">
    <property type="entry name" value="NUDIX_NadM_like"/>
    <property type="match status" value="1"/>
</dbReference>
<dbReference type="Gene3D" id="1.10.10.10">
    <property type="entry name" value="Winged helix-like DNA-binding domain superfamily/Winged helix DNA-binding domain"/>
    <property type="match status" value="1"/>
</dbReference>
<dbReference type="PROSITE" id="PS51462">
    <property type="entry name" value="NUDIX"/>
    <property type="match status" value="1"/>
</dbReference>
<comment type="caution">
    <text evidence="3">The sequence shown here is derived from an EMBL/GenBank/DDBJ whole genome shotgun (WGS) entry which is preliminary data.</text>
</comment>
<sequence>MPTNKTRRDRAHEQLQLTVDLVILTVYGGDLQVLIVERGNEPFRGSPALPGGFLRSGEGVYEAAVRELWEETRLDGEKLPLRQLEVFGAPDRDPRGRIVTVPYLAIAPNLPPPEAGSDATAAALRPVRQLLTAGASLAFDHDDILRLALEETAKELEHSTIATEFCGETFTIGELRAIYEMVWDRPLDPRNFNRKVTRTDGFLEPVGTRASREPGRPAMLYRAGPAKRLYPPILRSAEGED</sequence>
<dbReference type="Pfam" id="PF21906">
    <property type="entry name" value="WHD_NrtR"/>
    <property type="match status" value="1"/>
</dbReference>
<evidence type="ECO:0000313" key="4">
    <source>
        <dbReference type="Proteomes" id="UP001589608"/>
    </source>
</evidence>
<accession>A0ABV5M0F2</accession>
<dbReference type="InterPro" id="IPR054105">
    <property type="entry name" value="WHD_NrtR"/>
</dbReference>
<dbReference type="Gene3D" id="3.90.79.10">
    <property type="entry name" value="Nucleoside Triphosphate Pyrophosphohydrolase"/>
    <property type="match status" value="1"/>
</dbReference>
<gene>
    <name evidence="3" type="ORF">ACFFTR_04420</name>
</gene>
<dbReference type="SUPFAM" id="SSF55811">
    <property type="entry name" value="Nudix"/>
    <property type="match status" value="1"/>
</dbReference>
<dbReference type="Pfam" id="PF00293">
    <property type="entry name" value="NUDIX"/>
    <property type="match status" value="1"/>
</dbReference>
<dbReference type="PANTHER" id="PTHR43736:SF4">
    <property type="entry name" value="SLR1690 PROTEIN"/>
    <property type="match status" value="1"/>
</dbReference>
<dbReference type="InterPro" id="IPR000086">
    <property type="entry name" value="NUDIX_hydrolase_dom"/>
</dbReference>
<dbReference type="InterPro" id="IPR036390">
    <property type="entry name" value="WH_DNA-bd_sf"/>
</dbReference>
<feature type="domain" description="Nudix hydrolase" evidence="2">
    <location>
        <begin position="14"/>
        <end position="149"/>
    </location>
</feature>
<evidence type="ECO:0000313" key="3">
    <source>
        <dbReference type="EMBL" id="MFB9442331.1"/>
    </source>
</evidence>
<organism evidence="3 4">
    <name type="scientific">Dactylosporangium vinaceum</name>
    <dbReference type="NCBI Taxonomy" id="53362"/>
    <lineage>
        <taxon>Bacteria</taxon>
        <taxon>Bacillati</taxon>
        <taxon>Actinomycetota</taxon>
        <taxon>Actinomycetes</taxon>
        <taxon>Micromonosporales</taxon>
        <taxon>Micromonosporaceae</taxon>
        <taxon>Dactylosporangium</taxon>
    </lineage>
</organism>
<dbReference type="PROSITE" id="PS00893">
    <property type="entry name" value="NUDIX_BOX"/>
    <property type="match status" value="1"/>
</dbReference>
<keyword evidence="4" id="KW-1185">Reference proteome</keyword>
<dbReference type="SUPFAM" id="SSF46785">
    <property type="entry name" value="Winged helix' DNA-binding domain"/>
    <property type="match status" value="1"/>
</dbReference>
<dbReference type="EMBL" id="JBHMCA010000014">
    <property type="protein sequence ID" value="MFB9442331.1"/>
    <property type="molecule type" value="Genomic_DNA"/>
</dbReference>
<reference evidence="3 4" key="1">
    <citation type="submission" date="2024-09" db="EMBL/GenBank/DDBJ databases">
        <authorList>
            <person name="Sun Q."/>
            <person name="Mori K."/>
        </authorList>
    </citation>
    <scope>NUCLEOTIDE SEQUENCE [LARGE SCALE GENOMIC DNA]</scope>
    <source>
        <strain evidence="3 4">JCM 3307</strain>
    </source>
</reference>
<name>A0ABV5M0F2_9ACTN</name>
<dbReference type="Proteomes" id="UP001589608">
    <property type="component" value="Unassembled WGS sequence"/>
</dbReference>
<keyword evidence="1" id="KW-0378">Hydrolase</keyword>
<evidence type="ECO:0000259" key="2">
    <source>
        <dbReference type="PROSITE" id="PS51462"/>
    </source>
</evidence>
<protein>
    <submittedName>
        <fullName evidence="3">NUDIX domain-containing protein</fullName>
    </submittedName>
</protein>
<proteinExistence type="predicted"/>
<dbReference type="RefSeq" id="WP_223101050.1">
    <property type="nucleotide sequence ID" value="NZ_CP061913.1"/>
</dbReference>
<dbReference type="PANTHER" id="PTHR43736">
    <property type="entry name" value="ADP-RIBOSE PYROPHOSPHATASE"/>
    <property type="match status" value="1"/>
</dbReference>
<dbReference type="InterPro" id="IPR020084">
    <property type="entry name" value="NUDIX_hydrolase_CS"/>
</dbReference>
<evidence type="ECO:0000256" key="1">
    <source>
        <dbReference type="ARBA" id="ARBA00022801"/>
    </source>
</evidence>